<dbReference type="AlphaFoldDB" id="A0A843WVX4"/>
<dbReference type="Proteomes" id="UP000652761">
    <property type="component" value="Unassembled WGS sequence"/>
</dbReference>
<comment type="caution">
    <text evidence="1">The sequence shown here is derived from an EMBL/GenBank/DDBJ whole genome shotgun (WGS) entry which is preliminary data.</text>
</comment>
<protein>
    <submittedName>
        <fullName evidence="1">Uncharacterized protein</fullName>
    </submittedName>
</protein>
<organism evidence="1 2">
    <name type="scientific">Colocasia esculenta</name>
    <name type="common">Wild taro</name>
    <name type="synonym">Arum esculentum</name>
    <dbReference type="NCBI Taxonomy" id="4460"/>
    <lineage>
        <taxon>Eukaryota</taxon>
        <taxon>Viridiplantae</taxon>
        <taxon>Streptophyta</taxon>
        <taxon>Embryophyta</taxon>
        <taxon>Tracheophyta</taxon>
        <taxon>Spermatophyta</taxon>
        <taxon>Magnoliopsida</taxon>
        <taxon>Liliopsida</taxon>
        <taxon>Araceae</taxon>
        <taxon>Aroideae</taxon>
        <taxon>Colocasieae</taxon>
        <taxon>Colocasia</taxon>
    </lineage>
</organism>
<evidence type="ECO:0000313" key="2">
    <source>
        <dbReference type="Proteomes" id="UP000652761"/>
    </source>
</evidence>
<feature type="non-terminal residue" evidence="1">
    <location>
        <position position="141"/>
    </location>
</feature>
<name>A0A843WVX4_COLES</name>
<reference evidence="1" key="1">
    <citation type="submission" date="2017-07" db="EMBL/GenBank/DDBJ databases">
        <title>Taro Niue Genome Assembly and Annotation.</title>
        <authorList>
            <person name="Atibalentja N."/>
            <person name="Keating K."/>
            <person name="Fields C.J."/>
        </authorList>
    </citation>
    <scope>NUCLEOTIDE SEQUENCE</scope>
    <source>
        <strain evidence="1">Niue_2</strain>
        <tissue evidence="1">Leaf</tissue>
    </source>
</reference>
<proteinExistence type="predicted"/>
<accession>A0A843WVX4</accession>
<dbReference type="EMBL" id="NMUH01006189">
    <property type="protein sequence ID" value="MQM14682.1"/>
    <property type="molecule type" value="Genomic_DNA"/>
</dbReference>
<evidence type="ECO:0000313" key="1">
    <source>
        <dbReference type="EMBL" id="MQM14682.1"/>
    </source>
</evidence>
<gene>
    <name evidence="1" type="ORF">Taro_047617</name>
</gene>
<keyword evidence="2" id="KW-1185">Reference proteome</keyword>
<sequence length="141" mass="15495">TWDEKATDPRKVCEDALFYGGSMRTVREVALGRLPWEPLAMAAWGGGASPPNLLVADGVGPQPRSFAQALVSSLLPTIPVVSVHPPTRTDNGEPAVFFTAEEVSAMESEEEDIERCSRRPGLRPRVVLRCTRSWDRSSLEF</sequence>